<keyword evidence="3" id="KW-0408">Iron</keyword>
<dbReference type="Gene3D" id="3.30.70.20">
    <property type="match status" value="1"/>
</dbReference>
<dbReference type="InterPro" id="IPR004108">
    <property type="entry name" value="Fe_hydrogenase_lsu_C"/>
</dbReference>
<protein>
    <submittedName>
        <fullName evidence="8">Iron only hydrogenase large subunit, C-terminal domain</fullName>
    </submittedName>
</protein>
<dbReference type="STRING" id="224999.GCA_001485475_00251"/>
<dbReference type="SUPFAM" id="SSF53920">
    <property type="entry name" value="Fe-only hydrogenase"/>
    <property type="match status" value="1"/>
</dbReference>
<dbReference type="InterPro" id="IPR007202">
    <property type="entry name" value="4Fe-4S_dom"/>
</dbReference>
<dbReference type="InterPro" id="IPR013767">
    <property type="entry name" value="PAS_fold"/>
</dbReference>
<dbReference type="SUPFAM" id="SSF55785">
    <property type="entry name" value="PYP-like sensor domain (PAS domain)"/>
    <property type="match status" value="1"/>
</dbReference>
<dbReference type="Pfam" id="PF13237">
    <property type="entry name" value="Fer4_10"/>
    <property type="match status" value="1"/>
</dbReference>
<evidence type="ECO:0000259" key="7">
    <source>
        <dbReference type="PROSITE" id="PS51656"/>
    </source>
</evidence>
<feature type="domain" description="4Fe-4S ferredoxin-type" evidence="6">
    <location>
        <begin position="1"/>
        <end position="30"/>
    </location>
</feature>
<dbReference type="Gene3D" id="3.30.450.20">
    <property type="entry name" value="PAS domain"/>
    <property type="match status" value="1"/>
</dbReference>
<evidence type="ECO:0000313" key="8">
    <source>
        <dbReference type="EMBL" id="GAQ24269.1"/>
    </source>
</evidence>
<dbReference type="EMBL" id="DF976999">
    <property type="protein sequence ID" value="GAQ24269.1"/>
    <property type="molecule type" value="Genomic_DNA"/>
</dbReference>
<feature type="domain" description="PAS" evidence="5">
    <location>
        <begin position="410"/>
        <end position="480"/>
    </location>
</feature>
<keyword evidence="4" id="KW-0411">Iron-sulfur</keyword>
<evidence type="ECO:0000256" key="3">
    <source>
        <dbReference type="ARBA" id="ARBA00023004"/>
    </source>
</evidence>
<dbReference type="PROSITE" id="PS51656">
    <property type="entry name" value="4FE4S"/>
    <property type="match status" value="1"/>
</dbReference>
<reference evidence="8" key="1">
    <citation type="journal article" date="2016" name="Genome Announc.">
        <title>Draft Genome Sequence of the Syntrophic Lactate-Degrading Bacterium Tepidanaerobacter syntrophicus JLT.</title>
        <authorList>
            <person name="Matsuura N."/>
            <person name="Ohashi A."/>
            <person name="Tourlousse D.M."/>
            <person name="Sekiguchi Y."/>
        </authorList>
    </citation>
    <scope>NUCLEOTIDE SEQUENCE [LARGE SCALE GENOMIC DNA]</scope>
    <source>
        <strain evidence="8">JL</strain>
    </source>
</reference>
<accession>A0A0U9HC96</accession>
<dbReference type="PROSITE" id="PS51379">
    <property type="entry name" value="4FE4S_FER_2"/>
    <property type="match status" value="2"/>
</dbReference>
<gene>
    <name evidence="8" type="ORF">TSYNT_595</name>
</gene>
<dbReference type="Pfam" id="PF02906">
    <property type="entry name" value="Fe_hyd_lg_C"/>
    <property type="match status" value="1"/>
</dbReference>
<dbReference type="Proteomes" id="UP000062160">
    <property type="component" value="Unassembled WGS sequence"/>
</dbReference>
<dbReference type="SMART" id="SM00091">
    <property type="entry name" value="PAS"/>
    <property type="match status" value="1"/>
</dbReference>
<dbReference type="RefSeq" id="WP_059031369.1">
    <property type="nucleotide sequence ID" value="NZ_DF976999.1"/>
</dbReference>
<dbReference type="Pfam" id="PF00989">
    <property type="entry name" value="PAS"/>
    <property type="match status" value="1"/>
</dbReference>
<dbReference type="InterPro" id="IPR035965">
    <property type="entry name" value="PAS-like_dom_sf"/>
</dbReference>
<dbReference type="SUPFAM" id="SSF54862">
    <property type="entry name" value="4Fe-4S ferredoxins"/>
    <property type="match status" value="1"/>
</dbReference>
<evidence type="ECO:0000256" key="2">
    <source>
        <dbReference type="ARBA" id="ARBA00022723"/>
    </source>
</evidence>
<proteinExistence type="predicted"/>
<evidence type="ECO:0000259" key="6">
    <source>
        <dbReference type="PROSITE" id="PS51379"/>
    </source>
</evidence>
<dbReference type="GO" id="GO:0006355">
    <property type="term" value="P:regulation of DNA-templated transcription"/>
    <property type="evidence" value="ECO:0007669"/>
    <property type="project" value="InterPro"/>
</dbReference>
<dbReference type="InterPro" id="IPR017896">
    <property type="entry name" value="4Fe4S_Fe-S-bd"/>
</dbReference>
<dbReference type="GO" id="GO:0046872">
    <property type="term" value="F:metal ion binding"/>
    <property type="evidence" value="ECO:0007669"/>
    <property type="project" value="UniProtKB-KW"/>
</dbReference>
<dbReference type="Gene3D" id="3.40.950.10">
    <property type="entry name" value="Fe-only Hydrogenase (Larger Subunit), Chain L, domain 3"/>
    <property type="match status" value="1"/>
</dbReference>
<keyword evidence="9" id="KW-1185">Reference proteome</keyword>
<feature type="domain" description="4Fe-4S" evidence="7">
    <location>
        <begin position="357"/>
        <end position="419"/>
    </location>
</feature>
<dbReference type="InterPro" id="IPR017900">
    <property type="entry name" value="4Fe4S_Fe_S_CS"/>
</dbReference>
<evidence type="ECO:0000259" key="5">
    <source>
        <dbReference type="PROSITE" id="PS50112"/>
    </source>
</evidence>
<name>A0A0U9HC96_9FIRM</name>
<dbReference type="InterPro" id="IPR050340">
    <property type="entry name" value="Cytosolic_Fe-S_CAF"/>
</dbReference>
<dbReference type="Pfam" id="PF04060">
    <property type="entry name" value="FeS"/>
    <property type="match status" value="1"/>
</dbReference>
<dbReference type="InterPro" id="IPR009016">
    <property type="entry name" value="Fe_hydrogenase"/>
</dbReference>
<keyword evidence="2" id="KW-0479">Metal-binding</keyword>
<dbReference type="AlphaFoldDB" id="A0A0U9HC96"/>
<dbReference type="OrthoDB" id="9798098at2"/>
<dbReference type="PANTHER" id="PTHR11615">
    <property type="entry name" value="NITRATE, FORMATE, IRON DEHYDROGENASE"/>
    <property type="match status" value="1"/>
</dbReference>
<feature type="domain" description="4Fe-4S ferredoxin-type" evidence="6">
    <location>
        <begin position="31"/>
        <end position="60"/>
    </location>
</feature>
<dbReference type="PROSITE" id="PS50112">
    <property type="entry name" value="PAS"/>
    <property type="match status" value="1"/>
</dbReference>
<dbReference type="PROSITE" id="PS00198">
    <property type="entry name" value="4FE4S_FER_1"/>
    <property type="match status" value="1"/>
</dbReference>
<dbReference type="Gene3D" id="1.10.15.40">
    <property type="entry name" value="Electron transport complex subunit B, putative Fe-S cluster"/>
    <property type="match status" value="1"/>
</dbReference>
<sequence length="574" mass="65022">MEVINFSRANCKNCYKCVRACPVKAIRMKNDQAEIVEERCITCGTCLITCPQNAKTIKSDVERVKHLLSEDKDMAVSLAPSFAGIFSFQHYSQIVSALKKLGFSAVYQTSTGARLIAKDYLKYYNDKTRPNLITTACPAINYLVQKYYPDLTSCLVPVASPMEAHGRYLKKVKGHKEVAFIGPCLAKKSEIHDIENYGIDAALTFEELMKWWEEEGIDPALEPIDEQKNGFCDDANFYPVPGGSYKTIEPFIKDEWREFIEVSGKENCMTMLNEIKKGEFKRTWIEMNACAGGCVNGPAVGDVDKGVFKRIKNVKIFARSSRSLSGEVIDINCDMLPIDFTKHYPPMPIKIKKPSEEEIKRILEATGKYRPEHELNCGVCGYNSCREKAEAVYNGMAEIHMCMPYMRNRAESLSNLIIESTPNAIIVTDSEINVQVFNNGAETMFRVNSADAIHKPLGLLFDDDDFRYVSKTKQNLINKKVNLPQYGIITRQDIYYEREHSLVIGIITDITSQEQMREKSKELRRETVETAQQVIEKQMRVAQEIASVLGETTAETKVLLNKIQRLLIDETSGE</sequence>
<evidence type="ECO:0000256" key="4">
    <source>
        <dbReference type="ARBA" id="ARBA00023014"/>
    </source>
</evidence>
<dbReference type="GO" id="GO:0051539">
    <property type="term" value="F:4 iron, 4 sulfur cluster binding"/>
    <property type="evidence" value="ECO:0007669"/>
    <property type="project" value="UniProtKB-KW"/>
</dbReference>
<evidence type="ECO:0000313" key="9">
    <source>
        <dbReference type="Proteomes" id="UP000062160"/>
    </source>
</evidence>
<dbReference type="InterPro" id="IPR000014">
    <property type="entry name" value="PAS"/>
</dbReference>
<evidence type="ECO:0000256" key="1">
    <source>
        <dbReference type="ARBA" id="ARBA00022485"/>
    </source>
</evidence>
<keyword evidence="1" id="KW-0004">4Fe-4S</keyword>
<organism evidence="8">
    <name type="scientific">Tepidanaerobacter syntrophicus</name>
    <dbReference type="NCBI Taxonomy" id="224999"/>
    <lineage>
        <taxon>Bacteria</taxon>
        <taxon>Bacillati</taxon>
        <taxon>Bacillota</taxon>
        <taxon>Clostridia</taxon>
        <taxon>Thermosediminibacterales</taxon>
        <taxon>Tepidanaerobacteraceae</taxon>
        <taxon>Tepidanaerobacter</taxon>
    </lineage>
</organism>